<comment type="caution">
    <text evidence="1">The sequence shown here is derived from an EMBL/GenBank/DDBJ whole genome shotgun (WGS) entry which is preliminary data.</text>
</comment>
<keyword evidence="1" id="KW-0808">Transferase</keyword>
<dbReference type="AlphaFoldDB" id="A0A1E3AFM3"/>
<protein>
    <submittedName>
        <fullName evidence="1">Adenosylcobinamide kinase/adenosylcobinamide-phosphate guanylyltransferase</fullName>
    </submittedName>
</protein>
<sequence>MEVYVGGRAQGKLDYVRGRYPEKGRIVFGESAGVEDCLGAEIIEHFHLFVKGFGGNSEKAFEAVGRILEGNPQVIILCDEIGCGIVPMEKEEREYRELVGRIMGMVVSRAERVERLVCGIPQVLKGDGKAEC</sequence>
<gene>
    <name evidence="1" type="ORF">BEI61_03317</name>
</gene>
<evidence type="ECO:0000313" key="2">
    <source>
        <dbReference type="Proteomes" id="UP000094067"/>
    </source>
</evidence>
<dbReference type="EMBL" id="MCGH01000002">
    <property type="protein sequence ID" value="ODM07427.1"/>
    <property type="molecule type" value="Genomic_DNA"/>
</dbReference>
<evidence type="ECO:0000313" key="1">
    <source>
        <dbReference type="EMBL" id="ODM07427.1"/>
    </source>
</evidence>
<name>A0A1E3AFM3_9FIRM</name>
<dbReference type="InterPro" id="IPR003203">
    <property type="entry name" value="CobU/CobP"/>
</dbReference>
<dbReference type="Pfam" id="PF02283">
    <property type="entry name" value="CobU"/>
    <property type="match status" value="1"/>
</dbReference>
<accession>A0A1E3AFM3</accession>
<dbReference type="GO" id="GO:0000166">
    <property type="term" value="F:nucleotide binding"/>
    <property type="evidence" value="ECO:0007669"/>
    <property type="project" value="InterPro"/>
</dbReference>
<dbReference type="Gene3D" id="3.40.50.300">
    <property type="entry name" value="P-loop containing nucleotide triphosphate hydrolases"/>
    <property type="match status" value="1"/>
</dbReference>
<dbReference type="GO" id="GO:0016779">
    <property type="term" value="F:nucleotidyltransferase activity"/>
    <property type="evidence" value="ECO:0007669"/>
    <property type="project" value="UniProtKB-KW"/>
</dbReference>
<dbReference type="InterPro" id="IPR027417">
    <property type="entry name" value="P-loop_NTPase"/>
</dbReference>
<dbReference type="GO" id="GO:0009236">
    <property type="term" value="P:cobalamin biosynthetic process"/>
    <property type="evidence" value="ECO:0007669"/>
    <property type="project" value="UniProtKB-UniPathway"/>
</dbReference>
<dbReference type="SUPFAM" id="SSF52540">
    <property type="entry name" value="P-loop containing nucleoside triphosphate hydrolases"/>
    <property type="match status" value="1"/>
</dbReference>
<organism evidence="1 2">
    <name type="scientific">Eisenbergiella tayi</name>
    <dbReference type="NCBI Taxonomy" id="1432052"/>
    <lineage>
        <taxon>Bacteria</taxon>
        <taxon>Bacillati</taxon>
        <taxon>Bacillota</taxon>
        <taxon>Clostridia</taxon>
        <taxon>Lachnospirales</taxon>
        <taxon>Lachnospiraceae</taxon>
        <taxon>Eisenbergiella</taxon>
    </lineage>
</organism>
<keyword evidence="1" id="KW-0548">Nucleotidyltransferase</keyword>
<reference evidence="1 2" key="1">
    <citation type="submission" date="2016-07" db="EMBL/GenBank/DDBJ databases">
        <title>Characterization of isolates of Eisenbergiella tayi derived from blood cultures, using whole genome sequencing.</title>
        <authorList>
            <person name="Burdz T."/>
            <person name="Wiebe D."/>
            <person name="Huynh C."/>
            <person name="Bernard K."/>
        </authorList>
    </citation>
    <scope>NUCLEOTIDE SEQUENCE [LARGE SCALE GENOMIC DNA]</scope>
    <source>
        <strain evidence="1 2">NML 110608</strain>
    </source>
</reference>
<dbReference type="RefSeq" id="WP_069153080.1">
    <property type="nucleotide sequence ID" value="NZ_MCGH01000002.1"/>
</dbReference>
<dbReference type="Proteomes" id="UP000094067">
    <property type="component" value="Unassembled WGS sequence"/>
</dbReference>
<dbReference type="GO" id="GO:0043752">
    <property type="term" value="F:adenosylcobinamide kinase activity"/>
    <property type="evidence" value="ECO:0007669"/>
    <property type="project" value="InterPro"/>
</dbReference>
<keyword evidence="1" id="KW-0418">Kinase</keyword>
<proteinExistence type="predicted"/>
<dbReference type="UniPathway" id="UPA00148">
    <property type="reaction ID" value="UER00236"/>
</dbReference>